<evidence type="ECO:0000313" key="3">
    <source>
        <dbReference type="EMBL" id="KIZ15947.1"/>
    </source>
</evidence>
<name>A0A0D7CKH3_9ACTN</name>
<dbReference type="InterPro" id="IPR020904">
    <property type="entry name" value="Sc_DH/Rdtase_CS"/>
</dbReference>
<proteinExistence type="inferred from homology"/>
<dbReference type="PATRIC" id="fig|1240678.4.peg.4703"/>
<dbReference type="Pfam" id="PF00106">
    <property type="entry name" value="adh_short"/>
    <property type="match status" value="1"/>
</dbReference>
<evidence type="ECO:0008006" key="5">
    <source>
        <dbReference type="Google" id="ProtNLM"/>
    </source>
</evidence>
<reference evidence="3 4" key="1">
    <citation type="submission" date="2014-09" db="EMBL/GenBank/DDBJ databases">
        <title>Draft genome sequence of Streptomyces natalensis ATCC 27448, producer of the antifungal pimaricin.</title>
        <authorList>
            <person name="Mendes M.V."/>
            <person name="Beites T."/>
            <person name="Pires S."/>
            <person name="Santos C.L."/>
            <person name="Moradas-Ferreira P."/>
        </authorList>
    </citation>
    <scope>NUCLEOTIDE SEQUENCE [LARGE SCALE GENOMIC DNA]</scope>
    <source>
        <strain evidence="3 4">ATCC 27448</strain>
    </source>
</reference>
<dbReference type="GO" id="GO:0016491">
    <property type="term" value="F:oxidoreductase activity"/>
    <property type="evidence" value="ECO:0007669"/>
    <property type="project" value="UniProtKB-KW"/>
</dbReference>
<dbReference type="Proteomes" id="UP000032458">
    <property type="component" value="Unassembled WGS sequence"/>
</dbReference>
<dbReference type="SUPFAM" id="SSF51735">
    <property type="entry name" value="NAD(P)-binding Rossmann-fold domains"/>
    <property type="match status" value="1"/>
</dbReference>
<comment type="similarity">
    <text evidence="1">Belongs to the short-chain dehydrogenases/reductases (SDR) family.</text>
</comment>
<keyword evidence="4" id="KW-1185">Reference proteome</keyword>
<dbReference type="GO" id="GO:0016020">
    <property type="term" value="C:membrane"/>
    <property type="evidence" value="ECO:0007669"/>
    <property type="project" value="TreeGrafter"/>
</dbReference>
<evidence type="ECO:0000256" key="2">
    <source>
        <dbReference type="ARBA" id="ARBA00023002"/>
    </source>
</evidence>
<sequence length="263" mass="27978">MQISGSTILLTGATGLVGQALARELAGAGARMVLTGRRKSDLAALATEVGGTAVAADLSAPAAAAKLVQEAGLVDILIANAAMLAFGAMTEFSPEEVNYLLDVNLRAPVHLAHLATEQMIARGRGHVVFMLSLAGKYASPYAALYNCAKFGLRGYSRALRQELRPHNVGVSSILPGFIRNTSSSKPEVRLPRWTGGSNSPRDIAHATIRAVEHNRGEVIVSPWPFRAVATLAATAPDLTHNLFRRMDVDRITRELHAGGEVQR</sequence>
<organism evidence="3 4">
    <name type="scientific">Streptomyces natalensis ATCC 27448</name>
    <dbReference type="NCBI Taxonomy" id="1240678"/>
    <lineage>
        <taxon>Bacteria</taxon>
        <taxon>Bacillati</taxon>
        <taxon>Actinomycetota</taxon>
        <taxon>Actinomycetes</taxon>
        <taxon>Kitasatosporales</taxon>
        <taxon>Streptomycetaceae</taxon>
        <taxon>Streptomyces</taxon>
    </lineage>
</organism>
<gene>
    <name evidence="3" type="ORF">SNA_22070</name>
</gene>
<evidence type="ECO:0000313" key="4">
    <source>
        <dbReference type="Proteomes" id="UP000032458"/>
    </source>
</evidence>
<dbReference type="EMBL" id="JRKI01000029">
    <property type="protein sequence ID" value="KIZ15947.1"/>
    <property type="molecule type" value="Genomic_DNA"/>
</dbReference>
<dbReference type="InterPro" id="IPR002347">
    <property type="entry name" value="SDR_fam"/>
</dbReference>
<dbReference type="Gene3D" id="3.40.50.720">
    <property type="entry name" value="NAD(P)-binding Rossmann-like Domain"/>
    <property type="match status" value="1"/>
</dbReference>
<comment type="caution">
    <text evidence="3">The sequence shown here is derived from an EMBL/GenBank/DDBJ whole genome shotgun (WGS) entry which is preliminary data.</text>
</comment>
<dbReference type="InterPro" id="IPR036291">
    <property type="entry name" value="NAD(P)-bd_dom_sf"/>
</dbReference>
<dbReference type="PANTHER" id="PTHR44196:SF1">
    <property type="entry name" value="DEHYDROGENASE_REDUCTASE SDR FAMILY MEMBER 7B"/>
    <property type="match status" value="1"/>
</dbReference>
<dbReference type="RefSeq" id="WP_030063649.1">
    <property type="nucleotide sequence ID" value="NZ_JRKI01000029.1"/>
</dbReference>
<evidence type="ECO:0000256" key="1">
    <source>
        <dbReference type="ARBA" id="ARBA00006484"/>
    </source>
</evidence>
<dbReference type="PANTHER" id="PTHR44196">
    <property type="entry name" value="DEHYDROGENASE/REDUCTASE SDR FAMILY MEMBER 7B"/>
    <property type="match status" value="1"/>
</dbReference>
<protein>
    <recommendedName>
        <fullName evidence="5">Oxidoreductase</fullName>
    </recommendedName>
</protein>
<dbReference type="PRINTS" id="PR00081">
    <property type="entry name" value="GDHRDH"/>
</dbReference>
<dbReference type="PROSITE" id="PS00061">
    <property type="entry name" value="ADH_SHORT"/>
    <property type="match status" value="1"/>
</dbReference>
<dbReference type="AlphaFoldDB" id="A0A0D7CKH3"/>
<accession>A0A0D7CKH3</accession>
<keyword evidence="2" id="KW-0560">Oxidoreductase</keyword>